<organism evidence="2 3">
    <name type="scientific">Enterocloster bolteae</name>
    <dbReference type="NCBI Taxonomy" id="208479"/>
    <lineage>
        <taxon>Bacteria</taxon>
        <taxon>Bacillati</taxon>
        <taxon>Bacillota</taxon>
        <taxon>Clostridia</taxon>
        <taxon>Lachnospirales</taxon>
        <taxon>Lachnospiraceae</taxon>
        <taxon>Enterocloster</taxon>
    </lineage>
</organism>
<accession>A0A414AJM4</accession>
<comment type="caution">
    <text evidence="2">The sequence shown here is derived from an EMBL/GenBank/DDBJ whole genome shotgun (WGS) entry which is preliminary data.</text>
</comment>
<name>A0A414AJM4_9FIRM</name>
<gene>
    <name evidence="2" type="ORF">DW839_28015</name>
    <name evidence="1" type="ORF">DWW02_28535</name>
</gene>
<dbReference type="RefSeq" id="WP_118019686.1">
    <property type="nucleotide sequence ID" value="NZ_JAWYFS010000007.1"/>
</dbReference>
<dbReference type="Proteomes" id="UP000284543">
    <property type="component" value="Unassembled WGS sequence"/>
</dbReference>
<dbReference type="Proteomes" id="UP000283975">
    <property type="component" value="Unassembled WGS sequence"/>
</dbReference>
<dbReference type="EMBL" id="QSHZ01000044">
    <property type="protein sequence ID" value="RHC49166.1"/>
    <property type="molecule type" value="Genomic_DNA"/>
</dbReference>
<reference evidence="3 4" key="1">
    <citation type="submission" date="2018-08" db="EMBL/GenBank/DDBJ databases">
        <title>A genome reference for cultivated species of the human gut microbiota.</title>
        <authorList>
            <person name="Zou Y."/>
            <person name="Xue W."/>
            <person name="Luo G."/>
        </authorList>
    </citation>
    <scope>NUCLEOTIDE SEQUENCE [LARGE SCALE GENOMIC DNA]</scope>
    <source>
        <strain evidence="1 4">AF14-18</strain>
        <strain evidence="2 3">AM35-14</strain>
    </source>
</reference>
<sequence length="120" mass="13823">MKEVTRYKCDFCRKLAARPETIKRHESVCLKNPEGKNCYMCEMAYLGEYIPSDDYVRVIKDQCMCAYTEDAVSTLLGSGDGNYAPKCSMYHRAGDSYWNRDLEAAEKNLEKYEEGEGEED</sequence>
<proteinExistence type="predicted"/>
<evidence type="ECO:0000313" key="3">
    <source>
        <dbReference type="Proteomes" id="UP000283975"/>
    </source>
</evidence>
<evidence type="ECO:0000313" key="4">
    <source>
        <dbReference type="Proteomes" id="UP000284543"/>
    </source>
</evidence>
<dbReference type="AlphaFoldDB" id="A0A414AJM4"/>
<evidence type="ECO:0000313" key="1">
    <source>
        <dbReference type="EMBL" id="RGV69141.1"/>
    </source>
</evidence>
<evidence type="ECO:0000313" key="2">
    <source>
        <dbReference type="EMBL" id="RHC49166.1"/>
    </source>
</evidence>
<protein>
    <submittedName>
        <fullName evidence="2">Uncharacterized protein</fullName>
    </submittedName>
</protein>
<dbReference type="EMBL" id="QRZM01000025">
    <property type="protein sequence ID" value="RGV69141.1"/>
    <property type="molecule type" value="Genomic_DNA"/>
</dbReference>